<dbReference type="InterPro" id="IPR013325">
    <property type="entry name" value="RNA_pol_sigma_r2"/>
</dbReference>
<accession>A0ABW6QLT9</accession>
<dbReference type="PANTHER" id="PTHR30173:SF36">
    <property type="entry name" value="ECF RNA POLYMERASE SIGMA FACTOR SIGJ"/>
    <property type="match status" value="1"/>
</dbReference>
<feature type="domain" description="RNA polymerase sigma-70 region 2" evidence="7">
    <location>
        <begin position="71"/>
        <end position="130"/>
    </location>
</feature>
<evidence type="ECO:0000256" key="6">
    <source>
        <dbReference type="ARBA" id="ARBA00023163"/>
    </source>
</evidence>
<evidence type="ECO:0000313" key="10">
    <source>
        <dbReference type="Proteomes" id="UP001601948"/>
    </source>
</evidence>
<dbReference type="Proteomes" id="UP001601948">
    <property type="component" value="Unassembled WGS sequence"/>
</dbReference>
<evidence type="ECO:0000256" key="2">
    <source>
        <dbReference type="ARBA" id="ARBA00011344"/>
    </source>
</evidence>
<dbReference type="NCBIfam" id="TIGR02957">
    <property type="entry name" value="SigX4"/>
    <property type="match status" value="1"/>
</dbReference>
<evidence type="ECO:0000256" key="4">
    <source>
        <dbReference type="ARBA" id="ARBA00023082"/>
    </source>
</evidence>
<keyword evidence="3" id="KW-0805">Transcription regulation</keyword>
<dbReference type="InterPro" id="IPR007627">
    <property type="entry name" value="RNA_pol_sigma70_r2"/>
</dbReference>
<evidence type="ECO:0000256" key="3">
    <source>
        <dbReference type="ARBA" id="ARBA00023015"/>
    </source>
</evidence>
<keyword evidence="10" id="KW-1185">Reference proteome</keyword>
<evidence type="ECO:0000259" key="7">
    <source>
        <dbReference type="Pfam" id="PF04542"/>
    </source>
</evidence>
<dbReference type="InterPro" id="IPR036388">
    <property type="entry name" value="WH-like_DNA-bd_sf"/>
</dbReference>
<keyword evidence="6" id="KW-0804">Transcription</keyword>
<dbReference type="SUPFAM" id="SSF54427">
    <property type="entry name" value="NTF2-like"/>
    <property type="match status" value="1"/>
</dbReference>
<dbReference type="RefSeq" id="WP_387713442.1">
    <property type="nucleotide sequence ID" value="NZ_JBIAPI010000001.1"/>
</dbReference>
<dbReference type="Gene3D" id="1.10.10.10">
    <property type="entry name" value="Winged helix-like DNA-binding domain superfamily/Winged helix DNA-binding domain"/>
    <property type="match status" value="1"/>
</dbReference>
<dbReference type="InterPro" id="IPR014303">
    <property type="entry name" value="RNA_pol_sigma-70_ECF"/>
</dbReference>
<protein>
    <submittedName>
        <fullName evidence="9">RNA polymerase sigma-70 factor</fullName>
    </submittedName>
</protein>
<dbReference type="InterPro" id="IPR032710">
    <property type="entry name" value="NTF2-like_dom_sf"/>
</dbReference>
<comment type="similarity">
    <text evidence="1">Belongs to the sigma-70 factor family. ECF subfamily.</text>
</comment>
<feature type="domain" description="RNA polymerase sigma factor 70 region 4 type 2" evidence="8">
    <location>
        <begin position="171"/>
        <end position="218"/>
    </location>
</feature>
<dbReference type="InterPro" id="IPR013249">
    <property type="entry name" value="RNA_pol_sigma70_r4_t2"/>
</dbReference>
<dbReference type="Pfam" id="PF04542">
    <property type="entry name" value="Sigma70_r2"/>
    <property type="match status" value="1"/>
</dbReference>
<comment type="caution">
    <text evidence="9">The sequence shown here is derived from an EMBL/GenBank/DDBJ whole genome shotgun (WGS) entry which is preliminary data.</text>
</comment>
<dbReference type="NCBIfam" id="NF007214">
    <property type="entry name" value="PRK09636.1"/>
    <property type="match status" value="1"/>
</dbReference>
<comment type="subunit">
    <text evidence="2">Interacts transiently with the RNA polymerase catalytic core formed by RpoA, RpoB, RpoC and RpoZ (2 alpha, 1 beta, 1 beta' and 1 omega subunit) to form the RNA polymerase holoenzyme that can initiate transcription.</text>
</comment>
<evidence type="ECO:0000259" key="8">
    <source>
        <dbReference type="Pfam" id="PF08281"/>
    </source>
</evidence>
<dbReference type="Pfam" id="PF08281">
    <property type="entry name" value="Sigma70_r4_2"/>
    <property type="match status" value="1"/>
</dbReference>
<evidence type="ECO:0000256" key="1">
    <source>
        <dbReference type="ARBA" id="ARBA00010641"/>
    </source>
</evidence>
<organism evidence="9 10">
    <name type="scientific">Nocardia suismassiliense</name>
    <dbReference type="NCBI Taxonomy" id="2077092"/>
    <lineage>
        <taxon>Bacteria</taxon>
        <taxon>Bacillati</taxon>
        <taxon>Actinomycetota</taxon>
        <taxon>Actinomycetes</taxon>
        <taxon>Mycobacteriales</taxon>
        <taxon>Nocardiaceae</taxon>
        <taxon>Nocardia</taxon>
    </lineage>
</organism>
<dbReference type="NCBIfam" id="TIGR02937">
    <property type="entry name" value="sigma70-ECF"/>
    <property type="match status" value="1"/>
</dbReference>
<proteinExistence type="inferred from homology"/>
<sequence length="358" mass="38796">MGTLAIGGFGFSGWGVGGFGVAGFGLKRLLGIADSAVAEHMRLSTRASGTVIPGGRARKRVAMEPDGLGVFMTHRPRLFALAYRMLGSAGEAEDAVQETYLRWDAADRSRIRSAEAWLTTVLVNQCRAWLISARARRETYVGPWLPEPVATERGELGPLETVEERELVSFALLTALERLTPVERAVFVLREAFGYAHREIADMLTITEGNSQQIYRRAGLRVRAGRARFDVPSEYAGELIKRFLKAARNGDIESLEQLLTADVVSVADGGDQINVARRPIVGANKVARYLVGLFRWEVPGLELLIEEVNGAPAAVARVNGAPLLVVGIELVDGAVATLRLVVNPEKLAYFAKSTGAAQ</sequence>
<dbReference type="InterPro" id="IPR014284">
    <property type="entry name" value="RNA_pol_sigma-70_dom"/>
</dbReference>
<keyword evidence="5" id="KW-0238">DNA-binding</keyword>
<keyword evidence="4" id="KW-0731">Sigma factor</keyword>
<reference evidence="9 10" key="1">
    <citation type="submission" date="2024-10" db="EMBL/GenBank/DDBJ databases">
        <title>The Natural Products Discovery Center: Release of the First 8490 Sequenced Strains for Exploring Actinobacteria Biosynthetic Diversity.</title>
        <authorList>
            <person name="Kalkreuter E."/>
            <person name="Kautsar S.A."/>
            <person name="Yang D."/>
            <person name="Bader C.D."/>
            <person name="Teijaro C.N."/>
            <person name="Fluegel L."/>
            <person name="Davis C.M."/>
            <person name="Simpson J.R."/>
            <person name="Lauterbach L."/>
            <person name="Steele A.D."/>
            <person name="Gui C."/>
            <person name="Meng S."/>
            <person name="Li G."/>
            <person name="Viehrig K."/>
            <person name="Ye F."/>
            <person name="Su P."/>
            <person name="Kiefer A.F."/>
            <person name="Nichols A."/>
            <person name="Cepeda A.J."/>
            <person name="Yan W."/>
            <person name="Fan B."/>
            <person name="Jiang Y."/>
            <person name="Adhikari A."/>
            <person name="Zheng C.-J."/>
            <person name="Schuster L."/>
            <person name="Cowan T.M."/>
            <person name="Smanski M.J."/>
            <person name="Chevrette M.G."/>
            <person name="De Carvalho L.P.S."/>
            <person name="Shen B."/>
        </authorList>
    </citation>
    <scope>NUCLEOTIDE SEQUENCE [LARGE SCALE GENOMIC DNA]</scope>
    <source>
        <strain evidence="9 10">NPDC003040</strain>
    </source>
</reference>
<gene>
    <name evidence="9" type="ORF">ACFYV7_04050</name>
</gene>
<dbReference type="SUPFAM" id="SSF88659">
    <property type="entry name" value="Sigma3 and sigma4 domains of RNA polymerase sigma factors"/>
    <property type="match status" value="1"/>
</dbReference>
<dbReference type="EMBL" id="JBIAPI010000001">
    <property type="protein sequence ID" value="MFF3221947.1"/>
    <property type="molecule type" value="Genomic_DNA"/>
</dbReference>
<dbReference type="InterPro" id="IPR052704">
    <property type="entry name" value="ECF_Sigma-70_Domain"/>
</dbReference>
<dbReference type="Gene3D" id="3.10.450.50">
    <property type="match status" value="1"/>
</dbReference>
<dbReference type="PANTHER" id="PTHR30173">
    <property type="entry name" value="SIGMA 19 FACTOR"/>
    <property type="match status" value="1"/>
</dbReference>
<dbReference type="SUPFAM" id="SSF88946">
    <property type="entry name" value="Sigma2 domain of RNA polymerase sigma factors"/>
    <property type="match status" value="1"/>
</dbReference>
<name>A0ABW6QLT9_9NOCA</name>
<evidence type="ECO:0000256" key="5">
    <source>
        <dbReference type="ARBA" id="ARBA00023125"/>
    </source>
</evidence>
<dbReference type="Gene3D" id="1.10.1740.10">
    <property type="match status" value="1"/>
</dbReference>
<dbReference type="InterPro" id="IPR013324">
    <property type="entry name" value="RNA_pol_sigma_r3/r4-like"/>
</dbReference>
<evidence type="ECO:0000313" key="9">
    <source>
        <dbReference type="EMBL" id="MFF3221947.1"/>
    </source>
</evidence>